<dbReference type="CDD" id="cd06558">
    <property type="entry name" value="crotonase-like"/>
    <property type="match status" value="1"/>
</dbReference>
<dbReference type="OrthoDB" id="9775794at2"/>
<evidence type="ECO:0000313" key="4">
    <source>
        <dbReference type="Proteomes" id="UP000054770"/>
    </source>
</evidence>
<dbReference type="GO" id="GO:0006635">
    <property type="term" value="P:fatty acid beta-oxidation"/>
    <property type="evidence" value="ECO:0007669"/>
    <property type="project" value="TreeGrafter"/>
</dbReference>
<dbReference type="PROSITE" id="PS00166">
    <property type="entry name" value="ENOYL_COA_HYDRATASE"/>
    <property type="match status" value="1"/>
</dbReference>
<dbReference type="GO" id="GO:0003824">
    <property type="term" value="F:catalytic activity"/>
    <property type="evidence" value="ECO:0007669"/>
    <property type="project" value="InterPro"/>
</dbReference>
<name>A0A158KFQ9_9BURK</name>
<evidence type="ECO:0000256" key="2">
    <source>
        <dbReference type="RuleBase" id="RU003707"/>
    </source>
</evidence>
<sequence>MNYPEFTTLRVDVAAGVARLTIDHGPINLMDGAMLADLDRASRLLEDDQAVKVVILQSANPDFFIAHGDVSAIQQLPSKPAPREQKLGDLHAILDRFRTMPKATIAKIEGRCRGGGSELALACDMRFAAIGRAFLCQPEVGVGIIPGAGGSARLPRMVGRGRALEIILGCADFNAETAERYGWVNRAVPAAEIGYFVNALAARIAGFPAAALALAKQMVDATDGTIEADLALEERLFLQSAQTSGARTRIAAAMGAGMQTRGMEMCCFTHVWAPMAGLE</sequence>
<reference evidence="3" key="1">
    <citation type="submission" date="2016-01" db="EMBL/GenBank/DDBJ databases">
        <authorList>
            <person name="Peeters C."/>
        </authorList>
    </citation>
    <scope>NUCLEOTIDE SEQUENCE [LARGE SCALE GENOMIC DNA]</scope>
    <source>
        <strain evidence="3">LMG 22940</strain>
    </source>
</reference>
<dbReference type="AlphaFoldDB" id="A0A158KFQ9"/>
<dbReference type="RefSeq" id="WP_087647724.1">
    <property type="nucleotide sequence ID" value="NZ_FCON02000087.1"/>
</dbReference>
<comment type="caution">
    <text evidence="3">The sequence shown here is derived from an EMBL/GenBank/DDBJ whole genome shotgun (WGS) entry which is preliminary data.</text>
</comment>
<protein>
    <submittedName>
        <fullName evidence="3">Short chain enoyl-CoA hydratase</fullName>
    </submittedName>
</protein>
<proteinExistence type="inferred from homology"/>
<dbReference type="InterPro" id="IPR029045">
    <property type="entry name" value="ClpP/crotonase-like_dom_sf"/>
</dbReference>
<keyword evidence="4" id="KW-1185">Reference proteome</keyword>
<dbReference type="InterPro" id="IPR018376">
    <property type="entry name" value="Enoyl-CoA_hyd/isom_CS"/>
</dbReference>
<dbReference type="PANTHER" id="PTHR11941:SF54">
    <property type="entry name" value="ENOYL-COA HYDRATASE, MITOCHONDRIAL"/>
    <property type="match status" value="1"/>
</dbReference>
<gene>
    <name evidence="3" type="ORF">AWB68_05726</name>
</gene>
<dbReference type="SUPFAM" id="SSF52096">
    <property type="entry name" value="ClpP/crotonase"/>
    <property type="match status" value="1"/>
</dbReference>
<comment type="similarity">
    <text evidence="1 2">Belongs to the enoyl-CoA hydratase/isomerase family.</text>
</comment>
<dbReference type="EMBL" id="FCON02000087">
    <property type="protein sequence ID" value="SAL79845.1"/>
    <property type="molecule type" value="Genomic_DNA"/>
</dbReference>
<dbReference type="InterPro" id="IPR001753">
    <property type="entry name" value="Enoyl-CoA_hydra/iso"/>
</dbReference>
<dbReference type="Gene3D" id="3.90.226.10">
    <property type="entry name" value="2-enoyl-CoA Hydratase, Chain A, domain 1"/>
    <property type="match status" value="1"/>
</dbReference>
<accession>A0A158KFQ9</accession>
<dbReference type="Pfam" id="PF00378">
    <property type="entry name" value="ECH_1"/>
    <property type="match status" value="1"/>
</dbReference>
<organism evidence="3 4">
    <name type="scientific">Caballeronia choica</name>
    <dbReference type="NCBI Taxonomy" id="326476"/>
    <lineage>
        <taxon>Bacteria</taxon>
        <taxon>Pseudomonadati</taxon>
        <taxon>Pseudomonadota</taxon>
        <taxon>Betaproteobacteria</taxon>
        <taxon>Burkholderiales</taxon>
        <taxon>Burkholderiaceae</taxon>
        <taxon>Caballeronia</taxon>
    </lineage>
</organism>
<evidence type="ECO:0000313" key="3">
    <source>
        <dbReference type="EMBL" id="SAL79845.1"/>
    </source>
</evidence>
<evidence type="ECO:0000256" key="1">
    <source>
        <dbReference type="ARBA" id="ARBA00005254"/>
    </source>
</evidence>
<dbReference type="PANTHER" id="PTHR11941">
    <property type="entry name" value="ENOYL-COA HYDRATASE-RELATED"/>
    <property type="match status" value="1"/>
</dbReference>
<dbReference type="Proteomes" id="UP000054770">
    <property type="component" value="Unassembled WGS sequence"/>
</dbReference>